<evidence type="ECO:0000313" key="1">
    <source>
        <dbReference type="EMBL" id="CYU93512.1"/>
    </source>
</evidence>
<proteinExistence type="predicted"/>
<dbReference type="EMBL" id="FIHD01000017">
    <property type="protein sequence ID" value="CYU93512.1"/>
    <property type="molecule type" value="Genomic_DNA"/>
</dbReference>
<accession>A0A116LHV7</accession>
<protein>
    <submittedName>
        <fullName evidence="1">Uncharacterized protein</fullName>
    </submittedName>
</protein>
<organism evidence="1 2">
    <name type="scientific">Streptococcus suis</name>
    <dbReference type="NCBI Taxonomy" id="1307"/>
    <lineage>
        <taxon>Bacteria</taxon>
        <taxon>Bacillati</taxon>
        <taxon>Bacillota</taxon>
        <taxon>Bacilli</taxon>
        <taxon>Lactobacillales</taxon>
        <taxon>Streptococcaceae</taxon>
        <taxon>Streptococcus</taxon>
    </lineage>
</organism>
<sequence length="158" mass="18807">MHINLNQIRIVEACHKFLIGITPFEEELQDDTLVYQYQGERVTFDTYQEFDHLSFVDYKLKFGYLDDVRTYLDDREELVNAFPTEEHLRALQRVSNPEQARIQIFKLLTEVNLETLTNKNPEIKRDNFGYGFFNFATKEEYPIYLFSNDATFELVAIN</sequence>
<dbReference type="AlphaFoldDB" id="A0A116LHV7"/>
<dbReference type="RefSeq" id="WP_228480104.1">
    <property type="nucleotide sequence ID" value="NZ_CEFG01000029.1"/>
</dbReference>
<evidence type="ECO:0000313" key="2">
    <source>
        <dbReference type="Proteomes" id="UP000073494"/>
    </source>
</evidence>
<reference evidence="1 2" key="1">
    <citation type="submission" date="2016-02" db="EMBL/GenBank/DDBJ databases">
        <authorList>
            <consortium name="Pathogen Informatics"/>
        </authorList>
    </citation>
    <scope>NUCLEOTIDE SEQUENCE [LARGE SCALE GENOMIC DNA]</scope>
    <source>
        <strain evidence="1 2">LSS54</strain>
    </source>
</reference>
<gene>
    <name evidence="1" type="ORF">ERS132416_01141</name>
</gene>
<name>A0A116LHV7_STRSU</name>
<dbReference type="Proteomes" id="UP000073494">
    <property type="component" value="Unassembled WGS sequence"/>
</dbReference>